<dbReference type="EMBL" id="HBUE01234373">
    <property type="protein sequence ID" value="CAG6546353.1"/>
    <property type="molecule type" value="Transcribed_RNA"/>
</dbReference>
<dbReference type="EMBL" id="HBUE01341262">
    <property type="protein sequence ID" value="CAG6598528.1"/>
    <property type="molecule type" value="Transcribed_RNA"/>
</dbReference>
<sequence>MLLAAARSRFTAGRFRAVVFVLVLDGVIRVAGTLLGRGDRSCRGWTAVGRYGCRLGRGRRWMDRAVEGRIGPLELLVLRELRQVLDVRVELQRDVLLLAKLFKGQVQGDLWGWLPPVSFETVLLFERRVWPLLLLLLGGQFEALRP</sequence>
<organism evidence="1">
    <name type="scientific">Culex pipiens</name>
    <name type="common">House mosquito</name>
    <dbReference type="NCBI Taxonomy" id="7175"/>
    <lineage>
        <taxon>Eukaryota</taxon>
        <taxon>Metazoa</taxon>
        <taxon>Ecdysozoa</taxon>
        <taxon>Arthropoda</taxon>
        <taxon>Hexapoda</taxon>
        <taxon>Insecta</taxon>
        <taxon>Pterygota</taxon>
        <taxon>Neoptera</taxon>
        <taxon>Endopterygota</taxon>
        <taxon>Diptera</taxon>
        <taxon>Nematocera</taxon>
        <taxon>Culicoidea</taxon>
        <taxon>Culicidae</taxon>
        <taxon>Culicinae</taxon>
        <taxon>Culicini</taxon>
        <taxon>Culex</taxon>
        <taxon>Culex</taxon>
    </lineage>
</organism>
<protein>
    <submittedName>
        <fullName evidence="1">(northern house mosquito) hypothetical protein</fullName>
    </submittedName>
</protein>
<proteinExistence type="predicted"/>
<dbReference type="AlphaFoldDB" id="A0A8D8KYM9"/>
<name>A0A8D8KYM9_CULPI</name>
<reference evidence="1" key="1">
    <citation type="submission" date="2021-05" db="EMBL/GenBank/DDBJ databases">
        <authorList>
            <person name="Alioto T."/>
            <person name="Alioto T."/>
            <person name="Gomez Garrido J."/>
        </authorList>
    </citation>
    <scope>NUCLEOTIDE SEQUENCE</scope>
</reference>
<accession>A0A8D8KYM9</accession>
<evidence type="ECO:0000313" key="1">
    <source>
        <dbReference type="EMBL" id="CAG6598528.1"/>
    </source>
</evidence>